<dbReference type="Proteomes" id="UP000250928">
    <property type="component" value="Unassembled WGS sequence"/>
</dbReference>
<dbReference type="EMBL" id="PQCO01000189">
    <property type="protein sequence ID" value="PUE02038.1"/>
    <property type="molecule type" value="Genomic_DNA"/>
</dbReference>
<dbReference type="Pfam" id="PF00535">
    <property type="entry name" value="Glycos_transf_2"/>
    <property type="match status" value="1"/>
</dbReference>
<feature type="domain" description="Glycosyltransferase 2-like" evidence="1">
    <location>
        <begin position="4"/>
        <end position="161"/>
    </location>
</feature>
<dbReference type="SUPFAM" id="SSF53448">
    <property type="entry name" value="Nucleotide-diphospho-sugar transferases"/>
    <property type="match status" value="1"/>
</dbReference>
<evidence type="ECO:0000313" key="3">
    <source>
        <dbReference type="Proteomes" id="UP000250928"/>
    </source>
</evidence>
<evidence type="ECO:0000313" key="2">
    <source>
        <dbReference type="EMBL" id="PUE02038.1"/>
    </source>
</evidence>
<protein>
    <submittedName>
        <fullName evidence="2">Glycosyl transferase</fullName>
    </submittedName>
</protein>
<sequence>MGVSVIVPTHNRATLLGRALRSVQAQSLPPLELIVVDDGSNDGTEALVARDFPAARYIRQSNHGVSSARNRGIRAARGEWIALLDSDDEWLPGKLEAQLGQLRTGDCLISHTEEIWVRNGVRVNPMRKHRKYGGDIFPHCLPLCVISPSAALIHRDLFDRVGLFDEHLPACEDYDLWLRICAHHRVDFVKQPQIVKYGGHADQLSRRHWGMDRFRVHALEKLIGSGELNRPQLEAARATLAAKAAILANGAEKRGRHAEAGRYRRLQNVHAPAPDG</sequence>
<keyword evidence="2" id="KW-0808">Transferase</keyword>
<organism evidence="2 3">
    <name type="scientific">Candidatus Sedimenticola endophacoides</name>
    <dbReference type="NCBI Taxonomy" id="2548426"/>
    <lineage>
        <taxon>Bacteria</taxon>
        <taxon>Pseudomonadati</taxon>
        <taxon>Pseudomonadota</taxon>
        <taxon>Gammaproteobacteria</taxon>
        <taxon>Chromatiales</taxon>
        <taxon>Sedimenticolaceae</taxon>
        <taxon>Sedimenticola</taxon>
    </lineage>
</organism>
<evidence type="ECO:0000259" key="1">
    <source>
        <dbReference type="Pfam" id="PF00535"/>
    </source>
</evidence>
<gene>
    <name evidence="2" type="ORF">C3L24_06895</name>
</gene>
<comment type="caution">
    <text evidence="2">The sequence shown here is derived from an EMBL/GenBank/DDBJ whole genome shotgun (WGS) entry which is preliminary data.</text>
</comment>
<dbReference type="PANTHER" id="PTHR43685:SF2">
    <property type="entry name" value="GLYCOSYLTRANSFERASE 2-LIKE DOMAIN-CONTAINING PROTEIN"/>
    <property type="match status" value="1"/>
</dbReference>
<dbReference type="InterPro" id="IPR029044">
    <property type="entry name" value="Nucleotide-diphossugar_trans"/>
</dbReference>
<reference evidence="2 3" key="1">
    <citation type="submission" date="2018-01" db="EMBL/GenBank/DDBJ databases">
        <title>Novel co-symbiosis in the lucinid bivalve Phacoides pectinatus.</title>
        <authorList>
            <person name="Lim S.J."/>
            <person name="Davis B.G."/>
            <person name="Gill D.E."/>
            <person name="Engel A.S."/>
            <person name="Anderson L.C."/>
            <person name="Campbell B.J."/>
        </authorList>
    </citation>
    <scope>NUCLEOTIDE SEQUENCE [LARGE SCALE GENOMIC DNA]</scope>
    <source>
        <strain evidence="2">N3_P5</strain>
    </source>
</reference>
<name>A0A6N4DYU1_9GAMM</name>
<proteinExistence type="predicted"/>
<dbReference type="GO" id="GO:0016740">
    <property type="term" value="F:transferase activity"/>
    <property type="evidence" value="ECO:0007669"/>
    <property type="project" value="UniProtKB-KW"/>
</dbReference>
<dbReference type="InterPro" id="IPR050834">
    <property type="entry name" value="Glycosyltransf_2"/>
</dbReference>
<accession>A0A6N4DYU1</accession>
<dbReference type="AlphaFoldDB" id="A0A6N4DYU1"/>
<dbReference type="PANTHER" id="PTHR43685">
    <property type="entry name" value="GLYCOSYLTRANSFERASE"/>
    <property type="match status" value="1"/>
</dbReference>
<dbReference type="Gene3D" id="3.90.550.10">
    <property type="entry name" value="Spore Coat Polysaccharide Biosynthesis Protein SpsA, Chain A"/>
    <property type="match status" value="1"/>
</dbReference>
<dbReference type="CDD" id="cd00761">
    <property type="entry name" value="Glyco_tranf_GTA_type"/>
    <property type="match status" value="1"/>
</dbReference>
<dbReference type="InterPro" id="IPR001173">
    <property type="entry name" value="Glyco_trans_2-like"/>
</dbReference>